<dbReference type="FunFam" id="3.80.10.10:FF:000770">
    <property type="entry name" value="Uncharacterized protein"/>
    <property type="match status" value="1"/>
</dbReference>
<evidence type="ECO:0000256" key="1">
    <source>
        <dbReference type="ARBA" id="ARBA00022614"/>
    </source>
</evidence>
<keyword evidence="6" id="KW-0812">Transmembrane</keyword>
<dbReference type="Pfam" id="PF13927">
    <property type="entry name" value="Ig_3"/>
    <property type="match status" value="1"/>
</dbReference>
<dbReference type="SMART" id="SM00369">
    <property type="entry name" value="LRR_TYP"/>
    <property type="match status" value="10"/>
</dbReference>
<keyword evidence="2 7" id="KW-0732">Signal</keyword>
<dbReference type="SMART" id="SM00409">
    <property type="entry name" value="IG"/>
    <property type="match status" value="1"/>
</dbReference>
<evidence type="ECO:0000256" key="3">
    <source>
        <dbReference type="ARBA" id="ARBA00022737"/>
    </source>
</evidence>
<evidence type="ECO:0000256" key="2">
    <source>
        <dbReference type="ARBA" id="ARBA00022729"/>
    </source>
</evidence>
<keyword evidence="4" id="KW-1015">Disulfide bond</keyword>
<evidence type="ECO:0000259" key="8">
    <source>
        <dbReference type="PROSITE" id="PS50835"/>
    </source>
</evidence>
<dbReference type="InterPro" id="IPR007110">
    <property type="entry name" value="Ig-like_dom"/>
</dbReference>
<dbReference type="InterPro" id="IPR036179">
    <property type="entry name" value="Ig-like_dom_sf"/>
</dbReference>
<feature type="domain" description="Ig-like" evidence="8">
    <location>
        <begin position="270"/>
        <end position="363"/>
    </location>
</feature>
<gene>
    <name evidence="9" type="primary">Slit2-001</name>
</gene>
<evidence type="ECO:0000313" key="9">
    <source>
        <dbReference type="EMBL" id="CAB3266364.1"/>
    </source>
</evidence>
<evidence type="ECO:0000256" key="6">
    <source>
        <dbReference type="SAM" id="Phobius"/>
    </source>
</evidence>
<feature type="signal peptide" evidence="7">
    <location>
        <begin position="1"/>
        <end position="21"/>
    </location>
</feature>
<dbReference type="PROSITE" id="PS51450">
    <property type="entry name" value="LRR"/>
    <property type="match status" value="2"/>
</dbReference>
<dbReference type="SMART" id="SM00408">
    <property type="entry name" value="IGc2"/>
    <property type="match status" value="1"/>
</dbReference>
<feature type="chain" id="PRO_5026022171" evidence="7">
    <location>
        <begin position="22"/>
        <end position="716"/>
    </location>
</feature>
<dbReference type="SUPFAM" id="SSF52058">
    <property type="entry name" value="L domain-like"/>
    <property type="match status" value="2"/>
</dbReference>
<evidence type="ECO:0000256" key="7">
    <source>
        <dbReference type="SAM" id="SignalP"/>
    </source>
</evidence>
<proteinExistence type="evidence at transcript level"/>
<dbReference type="InterPro" id="IPR003591">
    <property type="entry name" value="Leu-rich_rpt_typical-subtyp"/>
</dbReference>
<sequence>MYLKCSLCLFVLLFNPCFVNPTTTTADCVDAKSNDHCQCKESVLNCTGITELPSSFSEDVRSADFSGNNFTVLKTVPDAEDITYLNFSHCGILKIRYDAFDNLDSLTTLVLSHNSISNVTDDVFEWNPLQLQVLKLDHNKLEFIQHFLLYDLEKLMSLDLSYNKISFIHSHAFSQLKSLTQLSLVGNQLHTFDPKWVKGLHSNMFKSIKVTENPWACDCAMLPAHKWLGANTWTHSLLNNLICVNPANSARPNKAVFKLDKSLFSTCDPPAIIGISENTVLKVNQSIQLDCKLKAGTFPVPSITWIAPNKDKYSIHTADKYDGIDAFSNGSIIIHEFTQDDGGVYSCSATNRNSTVVATTKITVDMKKTVKTNNPEQVTAKESSQTFHKANASCVEGCTCISRHVDCSSEGFRLSELPGVTNFEKDILTISLANNDIPSIPPHAFKPFKQLEEIRLDNNKISKIAQNVFNLPSLSTLTMRDNRIHNIPKNLFANLEKLSILVLDNNELTEINDFMLKNLVSLQWLYIRNNKISMINSQAFASLEKIRFIHLEGNLLQTISKTTILPLIQPAEPTISKIFVDDNSFVCDCKMIGIKSFLLESKNQQWKDLFGEGIICSFPIAYDELNLVDISDKLNCSVTTQGKVTVVPNSSAMSGLWFGGLAIGVILTVATFFVWKKWRCRVGGPSVQYQNVPGIDDASEHASILSNKGGGSEAFV</sequence>
<dbReference type="SMART" id="SM00082">
    <property type="entry name" value="LRRCT"/>
    <property type="match status" value="2"/>
</dbReference>
<keyword evidence="6" id="KW-0472">Membrane</keyword>
<dbReference type="PANTHER" id="PTHR24366">
    <property type="entry name" value="IG(IMMUNOGLOBULIN) AND LRR(LEUCINE RICH REPEAT) DOMAINS"/>
    <property type="match status" value="1"/>
</dbReference>
<dbReference type="PROSITE" id="PS50835">
    <property type="entry name" value="IG_LIKE"/>
    <property type="match status" value="1"/>
</dbReference>
<dbReference type="SUPFAM" id="SSF48726">
    <property type="entry name" value="Immunoglobulin"/>
    <property type="match status" value="1"/>
</dbReference>
<protein>
    <submittedName>
        <fullName evidence="9">Slit homolog 2 protein</fullName>
    </submittedName>
</protein>
<organism evidence="9">
    <name type="scientific">Phallusia mammillata</name>
    <dbReference type="NCBI Taxonomy" id="59560"/>
    <lineage>
        <taxon>Eukaryota</taxon>
        <taxon>Metazoa</taxon>
        <taxon>Chordata</taxon>
        <taxon>Tunicata</taxon>
        <taxon>Ascidiacea</taxon>
        <taxon>Phlebobranchia</taxon>
        <taxon>Ascidiidae</taxon>
        <taxon>Phallusia</taxon>
    </lineage>
</organism>
<feature type="transmembrane region" description="Helical" evidence="6">
    <location>
        <begin position="655"/>
        <end position="675"/>
    </location>
</feature>
<keyword evidence="6" id="KW-1133">Transmembrane helix</keyword>
<evidence type="ECO:0000256" key="5">
    <source>
        <dbReference type="ARBA" id="ARBA00023180"/>
    </source>
</evidence>
<keyword evidence="1" id="KW-0433">Leucine-rich repeat</keyword>
<keyword evidence="5" id="KW-0325">Glycoprotein</keyword>
<dbReference type="InterPro" id="IPR032675">
    <property type="entry name" value="LRR_dom_sf"/>
</dbReference>
<dbReference type="InterPro" id="IPR001611">
    <property type="entry name" value="Leu-rich_rpt"/>
</dbReference>
<dbReference type="InterPro" id="IPR013783">
    <property type="entry name" value="Ig-like_fold"/>
</dbReference>
<dbReference type="PANTHER" id="PTHR24366:SF161">
    <property type="entry name" value="TIR DOMAIN-CONTAINING PROTEIN"/>
    <property type="match status" value="1"/>
</dbReference>
<dbReference type="AlphaFoldDB" id="A0A6F9DSD8"/>
<keyword evidence="3" id="KW-0677">Repeat</keyword>
<dbReference type="Gene3D" id="2.60.40.10">
    <property type="entry name" value="Immunoglobulins"/>
    <property type="match status" value="1"/>
</dbReference>
<dbReference type="InterPro" id="IPR003598">
    <property type="entry name" value="Ig_sub2"/>
</dbReference>
<dbReference type="Gene3D" id="3.80.10.10">
    <property type="entry name" value="Ribonuclease Inhibitor"/>
    <property type="match status" value="4"/>
</dbReference>
<dbReference type="EMBL" id="LR790502">
    <property type="protein sequence ID" value="CAB3266364.1"/>
    <property type="molecule type" value="mRNA"/>
</dbReference>
<dbReference type="InterPro" id="IPR003599">
    <property type="entry name" value="Ig_sub"/>
</dbReference>
<dbReference type="InterPro" id="IPR000483">
    <property type="entry name" value="Cys-rich_flank_reg_C"/>
</dbReference>
<accession>A0A6F9DSD8</accession>
<evidence type="ECO:0000256" key="4">
    <source>
        <dbReference type="ARBA" id="ARBA00023157"/>
    </source>
</evidence>
<reference evidence="9" key="1">
    <citation type="submission" date="2020-04" db="EMBL/GenBank/DDBJ databases">
        <authorList>
            <person name="Neveu A P."/>
        </authorList>
    </citation>
    <scope>NUCLEOTIDE SEQUENCE</scope>
    <source>
        <tissue evidence="9">Whole embryo</tissue>
    </source>
</reference>
<name>A0A6F9DSD8_9ASCI</name>
<dbReference type="Pfam" id="PF13855">
    <property type="entry name" value="LRR_8"/>
    <property type="match status" value="2"/>
</dbReference>